<evidence type="ECO:0000313" key="3">
    <source>
        <dbReference type="Proteomes" id="UP000237822"/>
    </source>
</evidence>
<keyword evidence="3" id="KW-1185">Reference proteome</keyword>
<accession>A0A2T0UFE4</accession>
<evidence type="ECO:0000313" key="2">
    <source>
        <dbReference type="EMBL" id="PRY56659.1"/>
    </source>
</evidence>
<dbReference type="Proteomes" id="UP000237822">
    <property type="component" value="Unassembled WGS sequence"/>
</dbReference>
<dbReference type="SUPFAM" id="SSF143120">
    <property type="entry name" value="YefM-like"/>
    <property type="match status" value="1"/>
</dbReference>
<organism evidence="2 3">
    <name type="scientific">Knoellia remsis</name>
    <dbReference type="NCBI Taxonomy" id="407159"/>
    <lineage>
        <taxon>Bacteria</taxon>
        <taxon>Bacillati</taxon>
        <taxon>Actinomycetota</taxon>
        <taxon>Actinomycetes</taxon>
        <taxon>Micrococcales</taxon>
        <taxon>Intrasporangiaceae</taxon>
        <taxon>Knoellia</taxon>
    </lineage>
</organism>
<gene>
    <name evidence="2" type="ORF">BCF74_11854</name>
</gene>
<keyword evidence="2" id="KW-0238">DNA-binding</keyword>
<dbReference type="OrthoDB" id="4419580at2"/>
<comment type="caution">
    <text evidence="2">The sequence shown here is derived from an EMBL/GenBank/DDBJ whole genome shotgun (WGS) entry which is preliminary data.</text>
</comment>
<reference evidence="2 3" key="1">
    <citation type="submission" date="2018-03" db="EMBL/GenBank/DDBJ databases">
        <title>Genomic Encyclopedia of Archaeal and Bacterial Type Strains, Phase II (KMG-II): from individual species to whole genera.</title>
        <authorList>
            <person name="Goeker M."/>
        </authorList>
    </citation>
    <scope>NUCLEOTIDE SEQUENCE [LARGE SCALE GENOMIC DNA]</scope>
    <source>
        <strain evidence="2 3">ATCC BAA-1496</strain>
    </source>
</reference>
<dbReference type="RefSeq" id="WP_106298077.1">
    <property type="nucleotide sequence ID" value="NZ_PVTI01000018.1"/>
</dbReference>
<comment type="similarity">
    <text evidence="1">Belongs to the phD/YefM antitoxin family.</text>
</comment>
<dbReference type="GO" id="GO:0003677">
    <property type="term" value="F:DNA binding"/>
    <property type="evidence" value="ECO:0007669"/>
    <property type="project" value="UniProtKB-KW"/>
</dbReference>
<dbReference type="InterPro" id="IPR036165">
    <property type="entry name" value="YefM-like_sf"/>
</dbReference>
<dbReference type="EMBL" id="PVTI01000018">
    <property type="protein sequence ID" value="PRY56659.1"/>
    <property type="molecule type" value="Genomic_DNA"/>
</dbReference>
<proteinExistence type="inferred from homology"/>
<dbReference type="AlphaFoldDB" id="A0A2T0UFE4"/>
<protein>
    <submittedName>
        <fullName evidence="2">Antitoxin (DNA-binding transcriptional repressor) of toxin-antitoxin stability system</fullName>
    </submittedName>
</protein>
<name>A0A2T0UFE4_9MICO</name>
<evidence type="ECO:0000256" key="1">
    <source>
        <dbReference type="ARBA" id="ARBA00009981"/>
    </source>
</evidence>
<sequence length="92" mass="10416">MKIVSKRELNQHTAAVLSEVTDADDVVVTERGVPRWRVSTVREAESTLSRLEREGLYTPPAAEASPWPRRALGRRYSEAELGDLLAEMREDH</sequence>